<proteinExistence type="predicted"/>
<accession>A0ABW3VQ50</accession>
<feature type="domain" description="Putative zinc-finger" evidence="1">
    <location>
        <begin position="11"/>
        <end position="44"/>
    </location>
</feature>
<dbReference type="InterPro" id="IPR027383">
    <property type="entry name" value="Znf_put"/>
</dbReference>
<dbReference type="InterPro" id="IPR024020">
    <property type="entry name" value="Anit_sigma_mycothiol_RsrA"/>
</dbReference>
<sequence>MNCGGSHETDCSEVLAEVWLFLDHECDAQRRALLAQHLDECAPCLAEYGIDEKLKALLASKCGGEHAPDGLRERLRTQIRHAVLEQAQVTVEKGPSGTTVEVRATRFERVERRG</sequence>
<dbReference type="EMBL" id="JBHTMB010000281">
    <property type="protein sequence ID" value="MFD1237307.1"/>
    <property type="molecule type" value="Genomic_DNA"/>
</dbReference>
<organism evidence="2 3">
    <name type="scientific">Pseudonocardia benzenivorans</name>
    <dbReference type="NCBI Taxonomy" id="228005"/>
    <lineage>
        <taxon>Bacteria</taxon>
        <taxon>Bacillati</taxon>
        <taxon>Actinomycetota</taxon>
        <taxon>Actinomycetes</taxon>
        <taxon>Pseudonocardiales</taxon>
        <taxon>Pseudonocardiaceae</taxon>
        <taxon>Pseudonocardia</taxon>
    </lineage>
</organism>
<protein>
    <submittedName>
        <fullName evidence="2">Mycothiol system anti-sigma-R factor</fullName>
    </submittedName>
</protein>
<name>A0ABW3VQ50_9PSEU</name>
<dbReference type="Proteomes" id="UP001597182">
    <property type="component" value="Unassembled WGS sequence"/>
</dbReference>
<comment type="caution">
    <text evidence="2">The sequence shown here is derived from an EMBL/GenBank/DDBJ whole genome shotgun (WGS) entry which is preliminary data.</text>
</comment>
<dbReference type="Pfam" id="PF13490">
    <property type="entry name" value="zf-HC2"/>
    <property type="match status" value="1"/>
</dbReference>
<keyword evidence="3" id="KW-1185">Reference proteome</keyword>
<evidence type="ECO:0000259" key="1">
    <source>
        <dbReference type="Pfam" id="PF13490"/>
    </source>
</evidence>
<evidence type="ECO:0000313" key="3">
    <source>
        <dbReference type="Proteomes" id="UP001597182"/>
    </source>
</evidence>
<gene>
    <name evidence="2" type="primary">rsrA</name>
    <name evidence="2" type="ORF">ACFQ34_28820</name>
</gene>
<reference evidence="3" key="1">
    <citation type="journal article" date="2019" name="Int. J. Syst. Evol. Microbiol.">
        <title>The Global Catalogue of Microorganisms (GCM) 10K type strain sequencing project: providing services to taxonomists for standard genome sequencing and annotation.</title>
        <authorList>
            <consortium name="The Broad Institute Genomics Platform"/>
            <consortium name="The Broad Institute Genome Sequencing Center for Infectious Disease"/>
            <person name="Wu L."/>
            <person name="Ma J."/>
        </authorList>
    </citation>
    <scope>NUCLEOTIDE SEQUENCE [LARGE SCALE GENOMIC DNA]</scope>
    <source>
        <strain evidence="3">CCUG 49018</strain>
    </source>
</reference>
<evidence type="ECO:0000313" key="2">
    <source>
        <dbReference type="EMBL" id="MFD1237307.1"/>
    </source>
</evidence>
<dbReference type="RefSeq" id="WP_013677198.1">
    <property type="nucleotide sequence ID" value="NZ_BAABKS010000053.1"/>
</dbReference>
<dbReference type="NCBIfam" id="TIGR03988">
    <property type="entry name" value="antisig_RsrA"/>
    <property type="match status" value="1"/>
</dbReference>